<dbReference type="AlphaFoldDB" id="A0A0F9W8J1"/>
<evidence type="ECO:0000313" key="1">
    <source>
        <dbReference type="EMBL" id="KKN74363.1"/>
    </source>
</evidence>
<organism evidence="1">
    <name type="scientific">marine sediment metagenome</name>
    <dbReference type="NCBI Taxonomy" id="412755"/>
    <lineage>
        <taxon>unclassified sequences</taxon>
        <taxon>metagenomes</taxon>
        <taxon>ecological metagenomes</taxon>
    </lineage>
</organism>
<proteinExistence type="predicted"/>
<gene>
    <name evidence="1" type="ORF">LCGC14_0391640</name>
</gene>
<protein>
    <submittedName>
        <fullName evidence="1">Uncharacterized protein</fullName>
    </submittedName>
</protein>
<accession>A0A0F9W8J1</accession>
<sequence>MRRERTLLSNPHEWARLTVETLASLERDDVVAARRGRLHPPDGGRSERVVFDVQGGSLKVDGVRARGQDRVFDVRGADLTATDVDID</sequence>
<reference evidence="1" key="1">
    <citation type="journal article" date="2015" name="Nature">
        <title>Complex archaea that bridge the gap between prokaryotes and eukaryotes.</title>
        <authorList>
            <person name="Spang A."/>
            <person name="Saw J.H."/>
            <person name="Jorgensen S.L."/>
            <person name="Zaremba-Niedzwiedzka K."/>
            <person name="Martijn J."/>
            <person name="Lind A.E."/>
            <person name="van Eijk R."/>
            <person name="Schleper C."/>
            <person name="Guy L."/>
            <person name="Ettema T.J."/>
        </authorList>
    </citation>
    <scope>NUCLEOTIDE SEQUENCE</scope>
</reference>
<name>A0A0F9W8J1_9ZZZZ</name>
<comment type="caution">
    <text evidence="1">The sequence shown here is derived from an EMBL/GenBank/DDBJ whole genome shotgun (WGS) entry which is preliminary data.</text>
</comment>
<dbReference type="EMBL" id="LAZR01000328">
    <property type="protein sequence ID" value="KKN74363.1"/>
    <property type="molecule type" value="Genomic_DNA"/>
</dbReference>